<dbReference type="PANTHER" id="PTHR24567">
    <property type="entry name" value="CRP FAMILY TRANSCRIPTIONAL REGULATORY PROTEIN"/>
    <property type="match status" value="1"/>
</dbReference>
<keyword evidence="2" id="KW-0238">DNA-binding</keyword>
<dbReference type="GO" id="GO:0003677">
    <property type="term" value="F:DNA binding"/>
    <property type="evidence" value="ECO:0007669"/>
    <property type="project" value="UniProtKB-KW"/>
</dbReference>
<dbReference type="CDD" id="cd00092">
    <property type="entry name" value="HTH_CRP"/>
    <property type="match status" value="1"/>
</dbReference>
<dbReference type="InterPro" id="IPR018490">
    <property type="entry name" value="cNMP-bd_dom_sf"/>
</dbReference>
<dbReference type="STRING" id="421072.SAMN04488097_0909"/>
<comment type="caution">
    <text evidence="6">The sequence shown here is derived from an EMBL/GenBank/DDBJ whole genome shotgun (WGS) entry which is preliminary data.</text>
</comment>
<evidence type="ECO:0000259" key="5">
    <source>
        <dbReference type="PROSITE" id="PS51063"/>
    </source>
</evidence>
<evidence type="ECO:0000313" key="7">
    <source>
        <dbReference type="Proteomes" id="UP000028623"/>
    </source>
</evidence>
<dbReference type="OrthoDB" id="667966at2"/>
<dbReference type="PANTHER" id="PTHR24567:SF74">
    <property type="entry name" value="HTH-TYPE TRANSCRIPTIONAL REGULATOR ARCR"/>
    <property type="match status" value="1"/>
</dbReference>
<evidence type="ECO:0000313" key="6">
    <source>
        <dbReference type="EMBL" id="KFC21481.1"/>
    </source>
</evidence>
<feature type="domain" description="Cyclic nucleotide-binding" evidence="4">
    <location>
        <begin position="16"/>
        <end position="117"/>
    </location>
</feature>
<dbReference type="PRINTS" id="PR00034">
    <property type="entry name" value="HTHCRP"/>
</dbReference>
<keyword evidence="7" id="KW-1185">Reference proteome</keyword>
<dbReference type="eggNOG" id="COG0664">
    <property type="taxonomic scope" value="Bacteria"/>
</dbReference>
<dbReference type="InterPro" id="IPR050397">
    <property type="entry name" value="Env_Response_Regulators"/>
</dbReference>
<keyword evidence="1" id="KW-0805">Transcription regulation</keyword>
<dbReference type="PROSITE" id="PS51063">
    <property type="entry name" value="HTH_CRP_2"/>
    <property type="match status" value="1"/>
</dbReference>
<dbReference type="Gene3D" id="2.60.120.10">
    <property type="entry name" value="Jelly Rolls"/>
    <property type="match status" value="1"/>
</dbReference>
<dbReference type="Pfam" id="PF00027">
    <property type="entry name" value="cNMP_binding"/>
    <property type="match status" value="1"/>
</dbReference>
<dbReference type="EMBL" id="JPLY01000004">
    <property type="protein sequence ID" value="KFC21481.1"/>
    <property type="molecule type" value="Genomic_DNA"/>
</dbReference>
<dbReference type="SMART" id="SM00100">
    <property type="entry name" value="cNMP"/>
    <property type="match status" value="1"/>
</dbReference>
<dbReference type="SUPFAM" id="SSF46785">
    <property type="entry name" value="Winged helix' DNA-binding domain"/>
    <property type="match status" value="1"/>
</dbReference>
<evidence type="ECO:0000256" key="3">
    <source>
        <dbReference type="ARBA" id="ARBA00023163"/>
    </source>
</evidence>
<dbReference type="SUPFAM" id="SSF51206">
    <property type="entry name" value="cAMP-binding domain-like"/>
    <property type="match status" value="1"/>
</dbReference>
<dbReference type="SMART" id="SM00419">
    <property type="entry name" value="HTH_CRP"/>
    <property type="match status" value="1"/>
</dbReference>
<feature type="domain" description="HTH crp-type" evidence="5">
    <location>
        <begin position="131"/>
        <end position="197"/>
    </location>
</feature>
<evidence type="ECO:0000256" key="1">
    <source>
        <dbReference type="ARBA" id="ARBA00023015"/>
    </source>
</evidence>
<dbReference type="AlphaFoldDB" id="A0A085BG86"/>
<evidence type="ECO:0000256" key="2">
    <source>
        <dbReference type="ARBA" id="ARBA00023125"/>
    </source>
</evidence>
<dbReference type="InterPro" id="IPR036390">
    <property type="entry name" value="WH_DNA-bd_sf"/>
</dbReference>
<evidence type="ECO:0008006" key="8">
    <source>
        <dbReference type="Google" id="ProtNLM"/>
    </source>
</evidence>
<dbReference type="GO" id="GO:0003700">
    <property type="term" value="F:DNA-binding transcription factor activity"/>
    <property type="evidence" value="ECO:0007669"/>
    <property type="project" value="TreeGrafter"/>
</dbReference>
<gene>
    <name evidence="6" type="ORF">IO89_15000</name>
</gene>
<accession>A0A085BG86</accession>
<dbReference type="InterPro" id="IPR012318">
    <property type="entry name" value="HTH_CRP"/>
</dbReference>
<dbReference type="PROSITE" id="PS50042">
    <property type="entry name" value="CNMP_BINDING_3"/>
    <property type="match status" value="1"/>
</dbReference>
<dbReference type="InterPro" id="IPR014710">
    <property type="entry name" value="RmlC-like_jellyroll"/>
</dbReference>
<dbReference type="Proteomes" id="UP000028623">
    <property type="component" value="Unassembled WGS sequence"/>
</dbReference>
<sequence length="197" mass="22451">MTIEEFLINANIGRVKRYDTGDTIFCEGSTPNYYYLIIEGSVKLSNFDEEGKESIHNIAVKGQSVGEFLLFTDRRSPCNAIAIMPCEILRVSSMKFYKLLDGHPELKMAMIRKLSDSLFVAVLMRQMMSIKDPASKLTLLMDFLKTPGQAANFSFQVPITRQQMASITGMRVETTIRTLKLMEKQGLVKIIKRKIFY</sequence>
<protein>
    <recommendedName>
        <fullName evidence="8">cAMP-binding domain of CRP or a regulatory subunit of cAMP-dependent protein kinases</fullName>
    </recommendedName>
</protein>
<organism evidence="6 7">
    <name type="scientific">Epilithonimonas lactis</name>
    <dbReference type="NCBI Taxonomy" id="421072"/>
    <lineage>
        <taxon>Bacteria</taxon>
        <taxon>Pseudomonadati</taxon>
        <taxon>Bacteroidota</taxon>
        <taxon>Flavobacteriia</taxon>
        <taxon>Flavobacteriales</taxon>
        <taxon>Weeksellaceae</taxon>
        <taxon>Chryseobacterium group</taxon>
        <taxon>Epilithonimonas</taxon>
    </lineage>
</organism>
<keyword evidence="3" id="KW-0804">Transcription</keyword>
<dbReference type="GO" id="GO:0005829">
    <property type="term" value="C:cytosol"/>
    <property type="evidence" value="ECO:0007669"/>
    <property type="project" value="TreeGrafter"/>
</dbReference>
<dbReference type="InterPro" id="IPR000595">
    <property type="entry name" value="cNMP-bd_dom"/>
</dbReference>
<evidence type="ECO:0000259" key="4">
    <source>
        <dbReference type="PROSITE" id="PS50042"/>
    </source>
</evidence>
<dbReference type="CDD" id="cd00038">
    <property type="entry name" value="CAP_ED"/>
    <property type="match status" value="1"/>
</dbReference>
<dbReference type="RefSeq" id="WP_034977616.1">
    <property type="nucleotide sequence ID" value="NZ_FOFI01000001.1"/>
</dbReference>
<dbReference type="Pfam" id="PF13545">
    <property type="entry name" value="HTH_Crp_2"/>
    <property type="match status" value="1"/>
</dbReference>
<name>A0A085BG86_9FLAO</name>
<proteinExistence type="predicted"/>
<reference evidence="6 7" key="1">
    <citation type="submission" date="2014-07" db="EMBL/GenBank/DDBJ databases">
        <title>Epilithonimonas lactis LMG 22401 Genome.</title>
        <authorList>
            <person name="Pipes S.E."/>
            <person name="Stropko S.J."/>
        </authorList>
    </citation>
    <scope>NUCLEOTIDE SEQUENCE [LARGE SCALE GENOMIC DNA]</scope>
    <source>
        <strain evidence="6 7">LMG 24401</strain>
    </source>
</reference>